<evidence type="ECO:0000256" key="1">
    <source>
        <dbReference type="ARBA" id="ARBA00008056"/>
    </source>
</evidence>
<dbReference type="Gene3D" id="2.60.120.330">
    <property type="entry name" value="B-lactam Antibiotic, Isopenicillin N Synthase, Chain"/>
    <property type="match status" value="1"/>
</dbReference>
<dbReference type="PRINTS" id="PR00682">
    <property type="entry name" value="IPNSYNTHASE"/>
</dbReference>
<dbReference type="Pfam" id="PF03171">
    <property type="entry name" value="2OG-FeII_Oxy"/>
    <property type="match status" value="1"/>
</dbReference>
<dbReference type="GeneID" id="41988412"/>
<dbReference type="OrthoDB" id="288590at2759"/>
<dbReference type="PANTHER" id="PTHR47990">
    <property type="entry name" value="2-OXOGLUTARATE (2OG) AND FE(II)-DEPENDENT OXYGENASE SUPERFAMILY PROTEIN-RELATED"/>
    <property type="match status" value="1"/>
</dbReference>
<keyword evidence="2" id="KW-0408">Iron</keyword>
<dbReference type="AlphaFoldDB" id="A0A8H8QUQ8"/>
<proteinExistence type="inferred from homology"/>
<comment type="caution">
    <text evidence="4">The sequence shown here is derived from an EMBL/GenBank/DDBJ whole genome shotgun (WGS) entry which is preliminary data.</text>
</comment>
<dbReference type="Proteomes" id="UP000431533">
    <property type="component" value="Unassembled WGS sequence"/>
</dbReference>
<dbReference type="Pfam" id="PF14226">
    <property type="entry name" value="DIOX_N"/>
    <property type="match status" value="1"/>
</dbReference>
<dbReference type="PROSITE" id="PS51471">
    <property type="entry name" value="FE2OG_OXY"/>
    <property type="match status" value="1"/>
</dbReference>
<dbReference type="InterPro" id="IPR050231">
    <property type="entry name" value="Iron_ascorbate_oxido_reductase"/>
</dbReference>
<gene>
    <name evidence="4" type="primary">citB_0</name>
    <name evidence="4" type="ORF">LHYA1_G008214</name>
</gene>
<sequence length="417" mass="45253">MPSQTETETAEAKARPAFYIPTIDISPYLRDPSSCAAGQVVEMVRAACIGTGFFQITGHGIAASLQEAVFAGSEAFFALGVEEKMKLDRSVSVGASNRGYEVIGGQGLQEDTLPDLKEKANPNFPLPSQGFYIGHEIPATDPRVLAHAFLVGPNLWPPLPRAVFRDPMTAYFGAMYELSLRIMELVAATLPYGREVFKGFVGPEAVASVRLLHYPPGKGEEGEAKGQLGAGAHTDFGAVTLLLQDGVGGLQVWDDGHGHGGKGAWVDVRPERDAYVVNVGDMLQMLTEGRYKSGLHRVVNRSGRDRYSVPFFFDGNVDYMLRPLGAGGEEDRGGGRGRRGEEFQVVDGGRAYEGAVWEYVWKGGGEGRWGREFQGLIAWFGALVIRCEDLGFGNGHEQDIEGDASNHYSNRKTISIF</sequence>
<dbReference type="InterPro" id="IPR026992">
    <property type="entry name" value="DIOX_N"/>
</dbReference>
<dbReference type="InterPro" id="IPR044861">
    <property type="entry name" value="IPNS-like_FE2OG_OXY"/>
</dbReference>
<feature type="domain" description="Fe2OG dioxygenase" evidence="3">
    <location>
        <begin position="205"/>
        <end position="315"/>
    </location>
</feature>
<dbReference type="SUPFAM" id="SSF51197">
    <property type="entry name" value="Clavaminate synthase-like"/>
    <property type="match status" value="1"/>
</dbReference>
<reference evidence="4 5" key="1">
    <citation type="submission" date="2018-05" db="EMBL/GenBank/DDBJ databases">
        <title>Genome sequencing and assembly of the regulated plant pathogen Lachnellula willkommii and related sister species for the development of diagnostic species identification markers.</title>
        <authorList>
            <person name="Giroux E."/>
            <person name="Bilodeau G."/>
        </authorList>
    </citation>
    <scope>NUCLEOTIDE SEQUENCE [LARGE SCALE GENOMIC DNA]</scope>
    <source>
        <strain evidence="4 5">CBS 185.66</strain>
    </source>
</reference>
<dbReference type="EMBL" id="QGMH01000200">
    <property type="protein sequence ID" value="TVY23158.1"/>
    <property type="molecule type" value="Genomic_DNA"/>
</dbReference>
<keyword evidence="2" id="KW-0479">Metal-binding</keyword>
<accession>A0A8H8QUQ8</accession>
<keyword evidence="5" id="KW-1185">Reference proteome</keyword>
<keyword evidence="4" id="KW-0223">Dioxygenase</keyword>
<organism evidence="4 5">
    <name type="scientific">Lachnellula hyalina</name>
    <dbReference type="NCBI Taxonomy" id="1316788"/>
    <lineage>
        <taxon>Eukaryota</taxon>
        <taxon>Fungi</taxon>
        <taxon>Dikarya</taxon>
        <taxon>Ascomycota</taxon>
        <taxon>Pezizomycotina</taxon>
        <taxon>Leotiomycetes</taxon>
        <taxon>Helotiales</taxon>
        <taxon>Lachnaceae</taxon>
        <taxon>Lachnellula</taxon>
    </lineage>
</organism>
<evidence type="ECO:0000313" key="4">
    <source>
        <dbReference type="EMBL" id="TVY23158.1"/>
    </source>
</evidence>
<dbReference type="GO" id="GO:0044283">
    <property type="term" value="P:small molecule biosynthetic process"/>
    <property type="evidence" value="ECO:0007669"/>
    <property type="project" value="UniProtKB-ARBA"/>
</dbReference>
<comment type="similarity">
    <text evidence="1 2">Belongs to the iron/ascorbate-dependent oxidoreductase family.</text>
</comment>
<evidence type="ECO:0000256" key="2">
    <source>
        <dbReference type="RuleBase" id="RU003682"/>
    </source>
</evidence>
<dbReference type="InterPro" id="IPR005123">
    <property type="entry name" value="Oxoglu/Fe-dep_dioxygenase_dom"/>
</dbReference>
<protein>
    <submittedName>
        <fullName evidence="4">2-oxoglutarate-dependent dioxygenase</fullName>
    </submittedName>
</protein>
<name>A0A8H8QUQ8_9HELO</name>
<dbReference type="InterPro" id="IPR027443">
    <property type="entry name" value="IPNS-like_sf"/>
</dbReference>
<evidence type="ECO:0000313" key="5">
    <source>
        <dbReference type="Proteomes" id="UP000431533"/>
    </source>
</evidence>
<dbReference type="GO" id="GO:0046872">
    <property type="term" value="F:metal ion binding"/>
    <property type="evidence" value="ECO:0007669"/>
    <property type="project" value="UniProtKB-KW"/>
</dbReference>
<evidence type="ECO:0000259" key="3">
    <source>
        <dbReference type="PROSITE" id="PS51471"/>
    </source>
</evidence>
<keyword evidence="2" id="KW-0560">Oxidoreductase</keyword>
<dbReference type="RefSeq" id="XP_031001946.1">
    <property type="nucleotide sequence ID" value="XM_031153134.1"/>
</dbReference>
<dbReference type="GO" id="GO:0051213">
    <property type="term" value="F:dioxygenase activity"/>
    <property type="evidence" value="ECO:0007669"/>
    <property type="project" value="UniProtKB-KW"/>
</dbReference>